<evidence type="ECO:0000256" key="3">
    <source>
        <dbReference type="ARBA" id="ARBA00022729"/>
    </source>
</evidence>
<dbReference type="InterPro" id="IPR043159">
    <property type="entry name" value="Lectin_gal-bd_sf"/>
</dbReference>
<evidence type="ECO:0000256" key="1">
    <source>
        <dbReference type="ARBA" id="ARBA00004141"/>
    </source>
</evidence>
<dbReference type="FunFam" id="1.20.1070.10:FF:000200">
    <property type="entry name" value="Adhesion G protein-coupled receptor L3"/>
    <property type="match status" value="1"/>
</dbReference>
<dbReference type="PANTHER" id="PTHR12011:SF347">
    <property type="entry name" value="FI21270P1-RELATED"/>
    <property type="match status" value="1"/>
</dbReference>
<feature type="compositionally biased region" description="Acidic residues" evidence="11">
    <location>
        <begin position="1187"/>
        <end position="1204"/>
    </location>
</feature>
<dbReference type="InterPro" id="IPR017981">
    <property type="entry name" value="GPCR_2-like_7TM"/>
</dbReference>
<dbReference type="PROSITE" id="PS00018">
    <property type="entry name" value="EF_HAND_1"/>
    <property type="match status" value="1"/>
</dbReference>
<keyword evidence="4 12" id="KW-1133">Transmembrane helix</keyword>
<dbReference type="SMART" id="SM00303">
    <property type="entry name" value="GPS"/>
    <property type="match status" value="1"/>
</dbReference>
<keyword evidence="3 13" id="KW-0732">Signal</keyword>
<keyword evidence="10" id="KW-0807">Transducer</keyword>
<gene>
    <name evidence="18" type="ORF">V1264_022838</name>
</gene>
<evidence type="ECO:0000256" key="11">
    <source>
        <dbReference type="SAM" id="MobiDB-lite"/>
    </source>
</evidence>
<keyword evidence="9" id="KW-0325">Glycoprotein</keyword>
<dbReference type="Gene3D" id="2.60.220.50">
    <property type="match status" value="1"/>
</dbReference>
<keyword evidence="7" id="KW-1015">Disulfide bond</keyword>
<dbReference type="PRINTS" id="PR00249">
    <property type="entry name" value="GPCRSECRETIN"/>
</dbReference>
<dbReference type="PROSITE" id="PS50227">
    <property type="entry name" value="G_PROTEIN_RECEP_F2_3"/>
    <property type="match status" value="1"/>
</dbReference>
<feature type="transmembrane region" description="Helical" evidence="12">
    <location>
        <begin position="820"/>
        <end position="846"/>
    </location>
</feature>
<feature type="region of interest" description="Disordered" evidence="11">
    <location>
        <begin position="1079"/>
        <end position="1106"/>
    </location>
</feature>
<feature type="region of interest" description="Disordered" evidence="11">
    <location>
        <begin position="1126"/>
        <end position="1205"/>
    </location>
</feature>
<feature type="transmembrane region" description="Helical" evidence="12">
    <location>
        <begin position="780"/>
        <end position="800"/>
    </location>
</feature>
<dbReference type="Proteomes" id="UP001374579">
    <property type="component" value="Unassembled WGS sequence"/>
</dbReference>
<feature type="transmembrane region" description="Helical" evidence="12">
    <location>
        <begin position="713"/>
        <end position="731"/>
    </location>
</feature>
<reference evidence="18 19" key="1">
    <citation type="submission" date="2024-02" db="EMBL/GenBank/DDBJ databases">
        <title>Chromosome-scale genome assembly of the rough periwinkle Littorina saxatilis.</title>
        <authorList>
            <person name="De Jode A."/>
            <person name="Faria R."/>
            <person name="Formenti G."/>
            <person name="Sims Y."/>
            <person name="Smith T.P."/>
            <person name="Tracey A."/>
            <person name="Wood J.M.D."/>
            <person name="Zagrodzka Z.B."/>
            <person name="Johannesson K."/>
            <person name="Butlin R.K."/>
            <person name="Leder E.H."/>
        </authorList>
    </citation>
    <scope>NUCLEOTIDE SEQUENCE [LARGE SCALE GENOMIC DNA]</scope>
    <source>
        <strain evidence="18">Snail1</strain>
        <tissue evidence="18">Muscle</tissue>
    </source>
</reference>
<dbReference type="Pfam" id="PF01825">
    <property type="entry name" value="GPS"/>
    <property type="match status" value="1"/>
</dbReference>
<dbReference type="PROSITE" id="PS50261">
    <property type="entry name" value="G_PROTEIN_RECEP_F2_4"/>
    <property type="match status" value="1"/>
</dbReference>
<dbReference type="PROSITE" id="PS50228">
    <property type="entry name" value="SUEL_LECTIN"/>
    <property type="match status" value="1"/>
</dbReference>
<feature type="chain" id="PRO_5042867404" description="Latrophilin Cirl" evidence="13">
    <location>
        <begin position="31"/>
        <end position="1352"/>
    </location>
</feature>
<dbReference type="EMBL" id="JBAMIC010000011">
    <property type="protein sequence ID" value="KAK7099782.1"/>
    <property type="molecule type" value="Genomic_DNA"/>
</dbReference>
<evidence type="ECO:0000256" key="10">
    <source>
        <dbReference type="ARBA" id="ARBA00023224"/>
    </source>
</evidence>
<evidence type="ECO:0000256" key="12">
    <source>
        <dbReference type="SAM" id="Phobius"/>
    </source>
</evidence>
<dbReference type="Gene3D" id="4.10.1240.10">
    <property type="entry name" value="GPCR, family 2, extracellular hormone receptor domain"/>
    <property type="match status" value="1"/>
</dbReference>
<keyword evidence="19" id="KW-1185">Reference proteome</keyword>
<dbReference type="GO" id="GO:0030246">
    <property type="term" value="F:carbohydrate binding"/>
    <property type="evidence" value="ECO:0007669"/>
    <property type="project" value="InterPro"/>
</dbReference>
<evidence type="ECO:0000259" key="16">
    <source>
        <dbReference type="PROSITE" id="PS50228"/>
    </source>
</evidence>
<organism evidence="18 19">
    <name type="scientific">Littorina saxatilis</name>
    <dbReference type="NCBI Taxonomy" id="31220"/>
    <lineage>
        <taxon>Eukaryota</taxon>
        <taxon>Metazoa</taxon>
        <taxon>Spiralia</taxon>
        <taxon>Lophotrochozoa</taxon>
        <taxon>Mollusca</taxon>
        <taxon>Gastropoda</taxon>
        <taxon>Caenogastropoda</taxon>
        <taxon>Littorinimorpha</taxon>
        <taxon>Littorinoidea</taxon>
        <taxon>Littorinidae</taxon>
        <taxon>Littorina</taxon>
    </lineage>
</organism>
<dbReference type="InterPro" id="IPR036445">
    <property type="entry name" value="GPCR_2_extracell_dom_sf"/>
</dbReference>
<evidence type="ECO:0000313" key="18">
    <source>
        <dbReference type="EMBL" id="KAK7099782.1"/>
    </source>
</evidence>
<evidence type="ECO:0000256" key="4">
    <source>
        <dbReference type="ARBA" id="ARBA00022989"/>
    </source>
</evidence>
<dbReference type="SUPFAM" id="SSF81321">
    <property type="entry name" value="Family A G protein-coupled receptor-like"/>
    <property type="match status" value="1"/>
</dbReference>
<dbReference type="InterPro" id="IPR046338">
    <property type="entry name" value="GAIN_dom_sf"/>
</dbReference>
<feature type="compositionally biased region" description="Low complexity" evidence="11">
    <location>
        <begin position="975"/>
        <end position="986"/>
    </location>
</feature>
<evidence type="ECO:0000256" key="8">
    <source>
        <dbReference type="ARBA" id="ARBA00023170"/>
    </source>
</evidence>
<feature type="compositionally biased region" description="Low complexity" evidence="11">
    <location>
        <begin position="997"/>
        <end position="1010"/>
    </location>
</feature>
<name>A0AAN9G9F5_9CAEN</name>
<keyword evidence="2 12" id="KW-0812">Transmembrane</keyword>
<comment type="subcellular location">
    <subcellularLocation>
        <location evidence="1">Membrane</location>
        <topology evidence="1">Multi-pass membrane protein</topology>
    </subcellularLocation>
</comment>
<evidence type="ECO:0000256" key="7">
    <source>
        <dbReference type="ARBA" id="ARBA00023157"/>
    </source>
</evidence>
<dbReference type="InterPro" id="IPR057244">
    <property type="entry name" value="GAIN_B"/>
</dbReference>
<dbReference type="Gene3D" id="1.20.1070.10">
    <property type="entry name" value="Rhodopsin 7-helix transmembrane proteins"/>
    <property type="match status" value="1"/>
</dbReference>
<feature type="domain" description="GAIN-B" evidence="14">
    <location>
        <begin position="482"/>
        <end position="665"/>
    </location>
</feature>
<evidence type="ECO:0000256" key="6">
    <source>
        <dbReference type="ARBA" id="ARBA00023136"/>
    </source>
</evidence>
<feature type="signal peptide" evidence="13">
    <location>
        <begin position="1"/>
        <end position="30"/>
    </location>
</feature>
<feature type="region of interest" description="Disordered" evidence="11">
    <location>
        <begin position="1237"/>
        <end position="1301"/>
    </location>
</feature>
<evidence type="ECO:0000259" key="15">
    <source>
        <dbReference type="PROSITE" id="PS50227"/>
    </source>
</evidence>
<dbReference type="InterPro" id="IPR048072">
    <property type="entry name" value="7tmB2_latrophilin-like"/>
</dbReference>
<evidence type="ECO:0000256" key="5">
    <source>
        <dbReference type="ARBA" id="ARBA00023040"/>
    </source>
</evidence>
<feature type="transmembrane region" description="Helical" evidence="12">
    <location>
        <begin position="678"/>
        <end position="701"/>
    </location>
</feature>
<feature type="compositionally biased region" description="Basic and acidic residues" evidence="11">
    <location>
        <begin position="1089"/>
        <end position="1100"/>
    </location>
</feature>
<evidence type="ECO:0008006" key="20">
    <source>
        <dbReference type="Google" id="ProtNLM"/>
    </source>
</evidence>
<dbReference type="CDD" id="cd15440">
    <property type="entry name" value="7tmB2_latrophilin-like_invertebrate"/>
    <property type="match status" value="1"/>
</dbReference>
<evidence type="ECO:0000313" key="19">
    <source>
        <dbReference type="Proteomes" id="UP001374579"/>
    </source>
</evidence>
<dbReference type="InterPro" id="IPR001879">
    <property type="entry name" value="GPCR_2_extracellular_dom"/>
</dbReference>
<dbReference type="Pfam" id="PF00002">
    <property type="entry name" value="7tm_2"/>
    <property type="match status" value="1"/>
</dbReference>
<feature type="domain" description="G-protein coupled receptors family 2 profile 1" evidence="15">
    <location>
        <begin position="266"/>
        <end position="349"/>
    </location>
</feature>
<dbReference type="SUPFAM" id="SSF111418">
    <property type="entry name" value="Hormone receptor domain"/>
    <property type="match status" value="1"/>
</dbReference>
<dbReference type="PROSITE" id="PS00650">
    <property type="entry name" value="G_PROTEIN_RECEP_F2_2"/>
    <property type="match status" value="1"/>
</dbReference>
<comment type="caution">
    <text evidence="18">The sequence shown here is derived from an EMBL/GenBank/DDBJ whole genome shotgun (WGS) entry which is preliminary data.</text>
</comment>
<accession>A0AAN9G9F5</accession>
<evidence type="ECO:0000259" key="14">
    <source>
        <dbReference type="PROSITE" id="PS50221"/>
    </source>
</evidence>
<dbReference type="InterPro" id="IPR000832">
    <property type="entry name" value="GPCR_2_secretin-like"/>
</dbReference>
<feature type="domain" description="G-protein coupled receptors family 2 profile 2" evidence="17">
    <location>
        <begin position="676"/>
        <end position="921"/>
    </location>
</feature>
<feature type="transmembrane region" description="Helical" evidence="12">
    <location>
        <begin position="895"/>
        <end position="920"/>
    </location>
</feature>
<dbReference type="InterPro" id="IPR000203">
    <property type="entry name" value="GPS"/>
</dbReference>
<dbReference type="Gene3D" id="2.60.120.740">
    <property type="match status" value="1"/>
</dbReference>
<keyword evidence="6 12" id="KW-0472">Membrane</keyword>
<dbReference type="SMART" id="SM00008">
    <property type="entry name" value="HormR"/>
    <property type="match status" value="1"/>
</dbReference>
<feature type="region of interest" description="Disordered" evidence="11">
    <location>
        <begin position="972"/>
        <end position="1039"/>
    </location>
</feature>
<proteinExistence type="predicted"/>
<feature type="domain" description="SUEL-type lectin" evidence="16">
    <location>
        <begin position="49"/>
        <end position="139"/>
    </location>
</feature>
<evidence type="ECO:0000256" key="2">
    <source>
        <dbReference type="ARBA" id="ARBA00022692"/>
    </source>
</evidence>
<dbReference type="Pfam" id="PF02140">
    <property type="entry name" value="SUEL_Lectin"/>
    <property type="match status" value="1"/>
</dbReference>
<dbReference type="InterPro" id="IPR017983">
    <property type="entry name" value="GPCR_2_secretin-like_CS"/>
</dbReference>
<dbReference type="GO" id="GO:0005886">
    <property type="term" value="C:plasma membrane"/>
    <property type="evidence" value="ECO:0007669"/>
    <property type="project" value="UniProtKB-SubCell"/>
</dbReference>
<evidence type="ECO:0000256" key="13">
    <source>
        <dbReference type="SAM" id="SignalP"/>
    </source>
</evidence>
<evidence type="ECO:0000256" key="9">
    <source>
        <dbReference type="ARBA" id="ARBA00023180"/>
    </source>
</evidence>
<dbReference type="GO" id="GO:0004930">
    <property type="term" value="F:G protein-coupled receptor activity"/>
    <property type="evidence" value="ECO:0007669"/>
    <property type="project" value="UniProtKB-KW"/>
</dbReference>
<evidence type="ECO:0000259" key="17">
    <source>
        <dbReference type="PROSITE" id="PS50261"/>
    </source>
</evidence>
<dbReference type="PROSITE" id="PS50221">
    <property type="entry name" value="GAIN_B"/>
    <property type="match status" value="1"/>
</dbReference>
<dbReference type="Pfam" id="PF02793">
    <property type="entry name" value="HRM"/>
    <property type="match status" value="1"/>
</dbReference>
<dbReference type="PANTHER" id="PTHR12011">
    <property type="entry name" value="ADHESION G-PROTEIN COUPLED RECEPTOR"/>
    <property type="match status" value="1"/>
</dbReference>
<dbReference type="GO" id="GO:0007166">
    <property type="term" value="P:cell surface receptor signaling pathway"/>
    <property type="evidence" value="ECO:0007669"/>
    <property type="project" value="InterPro"/>
</dbReference>
<dbReference type="FunFam" id="2.60.120.740:FF:000001">
    <property type="entry name" value="Adhesion G protein-coupled receptor L2"/>
    <property type="match status" value="1"/>
</dbReference>
<protein>
    <recommendedName>
        <fullName evidence="20">Latrophilin Cirl</fullName>
    </recommendedName>
</protein>
<sequence length="1352" mass="149399">MNIECTMNRPTKPVLLVLVLLSISVTLCMAQSGDGSDDEDQLDTRTTYACENGMLILDCPQGHVIRIVRANYGRFTLSMCNPRGITSNMNLRCQSITASEVVATECDGHNRCEFKVGNRIFGDPCPGTSKYAEVKHYCEAVETDSKVKNVSHLPDAGPHLPRRPSVPVPEKIQVCLHPLSGKSIYDIYWQMPESQQTILNFYLMYRIVDEEPVELSITAINLRERKYAFTFTPDPSKQSQDHEFALKAFSLDYGWGDYSDYSLPERCHENGSGGYVTHAPPATTAEVKVLQMCHHVEMLGAQWPKTSPNEVVTLSCPEQFGRGVMHYKCLSGGSWDPNGPETDQCIPYTTTTTTTTSTTPTTTTTMTTTDVNKAMAEHLSPKMMDLLHNLARPGSKHNLSTLLPSLTENATREIENIKDPKLKKAMADRFKETILGISDDLLKDGNAWSNMSVSQQRSTAASLLKSVEATGLLAASTMEIGAANTTRKSNVVMKLMNVNLALNEPARLENKPQAGSLSKVNHFTIPIDVLRQVTNGFQASVPVVFVVMSNMSEWLTPEPTSGSIDTNVIDARPRREPVRRLVNSDIVSASISKHSLKNLAEPVLFLMEHRQMEAVANPKCSFWDTEKGGWSSEGCEVFESNKTHTICKCNHLTSFAVLMDITGASLLLPSDVRFSLELMTYIGCTISIICLMLSWVTFACFKSLDCDRNTIHKHLVFCLMVAQLLLVIGIQQTNPPVLCSVIAGVLHFFFLASFAWMCLEGVQLYVMLIEVFESERSRVLWYYLFGYGVPTVIVTVSAAVFPAGYGTEFHCWLSTERGFIWSFVGPALAVMLVNIVMLCIAISIMVRHSNMSHTMRQKSVPQKMRTWIKGAVVLVVLLGLTWLFGVLYLENLYHTIIFSYLFTILNTLQGLFIFVFHCLLNDKVQKEYRRLVRHSEWLPDCVRVRYGGASSSGSKEHSSSGNVMSRFLRGKKKNNAGGESSNNSAKPFLNKEPRRFSSSVPSSSDGATSSHLSSDTSNNNHRKTSRSSTFRSNGADPRFLKPMEVNGIAGDLSEVIDCSIVDSEFVSEYCQKNMQVSAEVKRYSTASEDSGRGEGGREGEEQGGSCSEDLDRLAALSVGSLSKHQPYVVSNSDFGDNKSEGWADSDNVDGDEEEDDDEEDEAGNAATLVNPARCRMRGNPHDHHADDSEEDDDDDDDDEGLVDGDDIRQGLTLTLLENQPLMMKQTDSERVLINNAVNKPREMTPPNASPRQSPSLTDVGFPGRNGEGEAGSPSQPSHTSVPCLKFKSGVTNPPMSTAEESEKDTVMNSLPNLNRTHCNGAAKVNGQSPSVKRHSSDGHMYFSPFRFSASEC</sequence>
<feature type="transmembrane region" description="Helical" evidence="12">
    <location>
        <begin position="867"/>
        <end position="889"/>
    </location>
</feature>
<keyword evidence="5" id="KW-0297">G-protein coupled receptor</keyword>
<dbReference type="InterPro" id="IPR000922">
    <property type="entry name" value="Lectin_gal-bd_dom"/>
</dbReference>
<keyword evidence="8" id="KW-0675">Receptor</keyword>
<feature type="compositionally biased region" description="Acidic residues" evidence="11">
    <location>
        <begin position="1146"/>
        <end position="1162"/>
    </location>
</feature>
<feature type="transmembrane region" description="Helical" evidence="12">
    <location>
        <begin position="737"/>
        <end position="759"/>
    </location>
</feature>
<dbReference type="InterPro" id="IPR018247">
    <property type="entry name" value="EF_Hand_1_Ca_BS"/>
</dbReference>